<feature type="domain" description="IcmF-related" evidence="4">
    <location>
        <begin position="510"/>
        <end position="809"/>
    </location>
</feature>
<keyword evidence="2" id="KW-0812">Transmembrane</keyword>
<dbReference type="SUPFAM" id="SSF52540">
    <property type="entry name" value="P-loop containing nucleoside triphosphate hydrolases"/>
    <property type="match status" value="1"/>
</dbReference>
<accession>A0A3B0ZNW9</accession>
<dbReference type="PANTHER" id="PTHR36153:SF1">
    <property type="entry name" value="TYPE VI SECRETION SYSTEM COMPONENT TSSM1"/>
    <property type="match status" value="1"/>
</dbReference>
<dbReference type="Pfam" id="PF06744">
    <property type="entry name" value="IcmF_C"/>
    <property type="match status" value="1"/>
</dbReference>
<organism evidence="6">
    <name type="scientific">hydrothermal vent metagenome</name>
    <dbReference type="NCBI Taxonomy" id="652676"/>
    <lineage>
        <taxon>unclassified sequences</taxon>
        <taxon>metagenomes</taxon>
        <taxon>ecological metagenomes</taxon>
    </lineage>
</organism>
<keyword evidence="2" id="KW-1133">Transmembrane helix</keyword>
<sequence>MKKIIAFFTNSVVLSIIGLSAIALLIWFVGAEFKFGEDNVSPLASETARLLAIIIVIVIWGLNNLRIRAQENRSNNELVDDLQVTQEEENNLINDQTSGEIAQIGERFNHALTTLKKLKFKGKGSKKALYELPWYIIIGPPGSGKTTALINSSLDFPLADQFGKGALKGVGGTRSCDWWFTNEAVLIDTAGRYTTQDSHKVIDSSAWEGFLNLLKKHRRRRPINGAIVAISLQDLLTQTEEERIKHANTIRTRIDELMEKLEIRFPVYLMFTKCDLVSGFTEFFEDLSKDDREQVWGISLPDAPQHSESPNFNALNNEYQNLIKRLYDRVLWRVHQERDVKRRAAIQGFPLQMENLNTIISQFVEQAFIKNRYRFQPYLRGVYFTSGTQDGTPIDRLMSSVAASYGFSREAVTPGVQQGKSYFLGQLFRDVIFPESELVGSNLKHEKIIKWSKRSAYAGMAAIALTMSLIWADGFVRNEGYMQQVALHVEEYNSEKAKFNRRSSNIQTSLPTLNALAQASQVYDQEAHPWLSTLGMYDSHVDDAANRAYHVQLKQLFLPKLVTYIERHLNRGHSGGDLYNSFRTYVMFNKIDHMDPQLVLNWFTARWDKEFEGEATKRKALTAHLTALLNLELKPAKLNPRILSTTRNLLLRVPASQRVYQRIRTDPTYAHHYDLLNEFGESVRKTYITTPAVLKELSIPVLFTKEGYDSIDFSPESNIIASITSEKWLFSDNEDAKVDFIKDDLDEVSKKVKDHYLSEYVTHWQKVYDALAVNQFDDLSHANDVLNYFIDPVYSPLLSILQTTSNNTQLSNSLAADLADDNQEGTSGKIAAFAASKADWTKVDREFRELNVMLRDSSKNPAPINAVLLKISELQTFVNEIALAPDPTKKSFEIAKSRYQNGTGNAISSLQAFANKSPEPIQRWLNSLANQTWKVILQAAHQHINAEWKTNVYQPYRQGLANRYPLKTSAQDELALHDFVTFFKPGGTIDAFHKVYVKPFITARNGWKNRTIDGYHLGLSQKTINQVRKGLSIKNIYFRKNAEVPSLTFQLKPHSMPKTDARFILELGDNRISYSHGPKLWKTLSWTGDDEQNRVRIIFEDLDEEQHSTSFEGPWAWFRLLSQSKLVKTEKSNVYRVTYGMTRQKRPSESSSPNAKHEITYKIKAKSVNNPFNNNLLSSFRCPENI</sequence>
<feature type="domain" description="Type VI secretion system component TssM1 N-terminal" evidence="5">
    <location>
        <begin position="203"/>
        <end position="459"/>
    </location>
</feature>
<dbReference type="Gene3D" id="3.40.50.300">
    <property type="entry name" value="P-loop containing nucleotide triphosphate hydrolases"/>
    <property type="match status" value="1"/>
</dbReference>
<dbReference type="InterPro" id="IPR025743">
    <property type="entry name" value="TssM1_N"/>
</dbReference>
<feature type="coiled-coil region" evidence="1">
    <location>
        <begin position="68"/>
        <end position="95"/>
    </location>
</feature>
<feature type="domain" description="Type VI secretion system IcmF C-terminal" evidence="3">
    <location>
        <begin position="1049"/>
        <end position="1143"/>
    </location>
</feature>
<dbReference type="NCBIfam" id="TIGR03348">
    <property type="entry name" value="VI_IcmF"/>
    <property type="match status" value="1"/>
</dbReference>
<dbReference type="InterPro" id="IPR027417">
    <property type="entry name" value="P-loop_NTPase"/>
</dbReference>
<feature type="transmembrane region" description="Helical" evidence="2">
    <location>
        <begin position="455"/>
        <end position="472"/>
    </location>
</feature>
<dbReference type="CDD" id="cd00882">
    <property type="entry name" value="Ras_like_GTPase"/>
    <property type="match status" value="1"/>
</dbReference>
<protein>
    <submittedName>
        <fullName evidence="6">IcmF-related protein</fullName>
    </submittedName>
</protein>
<feature type="transmembrane region" description="Helical" evidence="2">
    <location>
        <begin position="7"/>
        <end position="28"/>
    </location>
</feature>
<dbReference type="InterPro" id="IPR009612">
    <property type="entry name" value="IcmF-rel"/>
</dbReference>
<keyword evidence="2" id="KW-0472">Membrane</keyword>
<proteinExistence type="predicted"/>
<dbReference type="Pfam" id="PF06761">
    <property type="entry name" value="IcmF-related"/>
    <property type="match status" value="1"/>
</dbReference>
<reference evidence="6" key="1">
    <citation type="submission" date="2018-06" db="EMBL/GenBank/DDBJ databases">
        <authorList>
            <person name="Zhirakovskaya E."/>
        </authorList>
    </citation>
    <scope>NUCLEOTIDE SEQUENCE</scope>
</reference>
<dbReference type="InterPro" id="IPR010623">
    <property type="entry name" value="IcmF_C"/>
</dbReference>
<dbReference type="InterPro" id="IPR053156">
    <property type="entry name" value="T6SS_TssM-like"/>
</dbReference>
<dbReference type="AlphaFoldDB" id="A0A3B0ZNW9"/>
<evidence type="ECO:0000259" key="5">
    <source>
        <dbReference type="Pfam" id="PF14331"/>
    </source>
</evidence>
<dbReference type="Pfam" id="PF14331">
    <property type="entry name" value="IcmF-related_N"/>
    <property type="match status" value="1"/>
</dbReference>
<dbReference type="PANTHER" id="PTHR36153">
    <property type="entry name" value="INNER MEMBRANE PROTEIN-RELATED"/>
    <property type="match status" value="1"/>
</dbReference>
<dbReference type="InterPro" id="IPR017731">
    <property type="entry name" value="TssM1-like"/>
</dbReference>
<evidence type="ECO:0000313" key="6">
    <source>
        <dbReference type="EMBL" id="VAW89037.1"/>
    </source>
</evidence>
<keyword evidence="1" id="KW-0175">Coiled coil</keyword>
<evidence type="ECO:0000259" key="3">
    <source>
        <dbReference type="Pfam" id="PF06744"/>
    </source>
</evidence>
<evidence type="ECO:0000259" key="4">
    <source>
        <dbReference type="Pfam" id="PF06761"/>
    </source>
</evidence>
<evidence type="ECO:0000256" key="1">
    <source>
        <dbReference type="SAM" id="Coils"/>
    </source>
</evidence>
<evidence type="ECO:0000256" key="2">
    <source>
        <dbReference type="SAM" id="Phobius"/>
    </source>
</evidence>
<feature type="transmembrane region" description="Helical" evidence="2">
    <location>
        <begin position="48"/>
        <end position="65"/>
    </location>
</feature>
<dbReference type="EMBL" id="UOFQ01000119">
    <property type="protein sequence ID" value="VAW89037.1"/>
    <property type="molecule type" value="Genomic_DNA"/>
</dbReference>
<name>A0A3B0ZNW9_9ZZZZ</name>
<gene>
    <name evidence="6" type="ORF">MNBD_GAMMA17-1822</name>
</gene>